<name>A0AAV5RAW8_PICKL</name>
<feature type="region of interest" description="Disordered" evidence="2">
    <location>
        <begin position="20"/>
        <end position="51"/>
    </location>
</feature>
<feature type="coiled-coil region" evidence="1">
    <location>
        <begin position="82"/>
        <end position="236"/>
    </location>
</feature>
<evidence type="ECO:0000313" key="4">
    <source>
        <dbReference type="Proteomes" id="UP001378960"/>
    </source>
</evidence>
<organism evidence="3 4">
    <name type="scientific">Pichia kluyveri</name>
    <name type="common">Yeast</name>
    <dbReference type="NCBI Taxonomy" id="36015"/>
    <lineage>
        <taxon>Eukaryota</taxon>
        <taxon>Fungi</taxon>
        <taxon>Dikarya</taxon>
        <taxon>Ascomycota</taxon>
        <taxon>Saccharomycotina</taxon>
        <taxon>Pichiomycetes</taxon>
        <taxon>Pichiales</taxon>
        <taxon>Pichiaceae</taxon>
        <taxon>Pichia</taxon>
    </lineage>
</organism>
<accession>A0AAV5RAW8</accession>
<keyword evidence="4" id="KW-1185">Reference proteome</keyword>
<dbReference type="EMBL" id="BTGB01000009">
    <property type="protein sequence ID" value="GMM47764.1"/>
    <property type="molecule type" value="Genomic_DNA"/>
</dbReference>
<keyword evidence="1" id="KW-0175">Coiled coil</keyword>
<reference evidence="3 4" key="1">
    <citation type="journal article" date="2023" name="Elife">
        <title>Identification of key yeast species and microbe-microbe interactions impacting larval growth of Drosophila in the wild.</title>
        <authorList>
            <person name="Mure A."/>
            <person name="Sugiura Y."/>
            <person name="Maeda R."/>
            <person name="Honda K."/>
            <person name="Sakurai N."/>
            <person name="Takahashi Y."/>
            <person name="Watada M."/>
            <person name="Katoh T."/>
            <person name="Gotoh A."/>
            <person name="Gotoh Y."/>
            <person name="Taniguchi I."/>
            <person name="Nakamura K."/>
            <person name="Hayashi T."/>
            <person name="Katayama T."/>
            <person name="Uemura T."/>
            <person name="Hattori Y."/>
        </authorList>
    </citation>
    <scope>NUCLEOTIDE SEQUENCE [LARGE SCALE GENOMIC DNA]</scope>
    <source>
        <strain evidence="3 4">PK-24</strain>
    </source>
</reference>
<dbReference type="Proteomes" id="UP001378960">
    <property type="component" value="Unassembled WGS sequence"/>
</dbReference>
<evidence type="ECO:0000256" key="1">
    <source>
        <dbReference type="SAM" id="Coils"/>
    </source>
</evidence>
<evidence type="ECO:0000256" key="2">
    <source>
        <dbReference type="SAM" id="MobiDB-lite"/>
    </source>
</evidence>
<protein>
    <submittedName>
        <fullName evidence="3">Uncharacterized protein</fullName>
    </submittedName>
</protein>
<sequence>MSETLLGSSISKAGMPFKFFSKKSSQSPKQPSQFVPSTPNMPIGGKPVISPVTPTLMDASFKGERRRAAVLEQQLREVSLTASKAYDTIDDLKLKNESLQEQVDQQKLLIESFNKQIDDLKNEKIQFKKLQDDEIKEKMVEKSKDHEEISNLRHEKDMMAIENESLRDEIQKLKTMYNDMSRSMTPREEIDTTRDEISPSRENEYRQIITMLEDKIRELEQLLQSKTNNYEKSISTLQSSMSVLNDSKMFLNKRFHSTTEDISMYKESTEMNLTLNKDEGDTFVVTNLSFLP</sequence>
<gene>
    <name evidence="3" type="ORF">DAPK24_043620</name>
</gene>
<evidence type="ECO:0000313" key="3">
    <source>
        <dbReference type="EMBL" id="GMM47764.1"/>
    </source>
</evidence>
<feature type="compositionally biased region" description="Low complexity" evidence="2">
    <location>
        <begin position="20"/>
        <end position="37"/>
    </location>
</feature>
<dbReference type="AlphaFoldDB" id="A0AAV5RAW8"/>
<proteinExistence type="predicted"/>
<comment type="caution">
    <text evidence="3">The sequence shown here is derived from an EMBL/GenBank/DDBJ whole genome shotgun (WGS) entry which is preliminary data.</text>
</comment>